<dbReference type="GO" id="GO:0022857">
    <property type="term" value="F:transmembrane transporter activity"/>
    <property type="evidence" value="ECO:0007669"/>
    <property type="project" value="TreeGrafter"/>
</dbReference>
<accession>A0A813FZA8</accession>
<dbReference type="OrthoDB" id="14252at2759"/>
<feature type="non-terminal residue" evidence="11">
    <location>
        <position position="312"/>
    </location>
</feature>
<dbReference type="InterPro" id="IPR018108">
    <property type="entry name" value="MCP_transmembrane"/>
</dbReference>
<evidence type="ECO:0000256" key="9">
    <source>
        <dbReference type="PROSITE-ProRule" id="PRU00282"/>
    </source>
</evidence>
<protein>
    <recommendedName>
        <fullName evidence="13">Mitochondrial carrier protein</fullName>
    </recommendedName>
</protein>
<dbReference type="Gene3D" id="1.50.40.10">
    <property type="entry name" value="Mitochondrial carrier domain"/>
    <property type="match status" value="2"/>
</dbReference>
<dbReference type="PANTHER" id="PTHR45624">
    <property type="entry name" value="MITOCHONDRIAL BASIC AMINO ACIDS TRANSPORTER-RELATED"/>
    <property type="match status" value="1"/>
</dbReference>
<keyword evidence="6" id="KW-1133">Transmembrane helix</keyword>
<evidence type="ECO:0000256" key="8">
    <source>
        <dbReference type="ARBA" id="ARBA00023136"/>
    </source>
</evidence>
<keyword evidence="5" id="KW-0677">Repeat</keyword>
<dbReference type="PROSITE" id="PS50920">
    <property type="entry name" value="SOLCAR"/>
    <property type="match status" value="1"/>
</dbReference>
<dbReference type="Pfam" id="PF00153">
    <property type="entry name" value="Mito_carr"/>
    <property type="match status" value="2"/>
</dbReference>
<proteinExistence type="inferred from homology"/>
<dbReference type="Proteomes" id="UP000654075">
    <property type="component" value="Unassembled WGS sequence"/>
</dbReference>
<keyword evidence="3 10" id="KW-0813">Transport</keyword>
<evidence type="ECO:0000256" key="4">
    <source>
        <dbReference type="ARBA" id="ARBA00022692"/>
    </source>
</evidence>
<dbReference type="EMBL" id="CAJNNV010026245">
    <property type="protein sequence ID" value="CAE8617675.1"/>
    <property type="molecule type" value="Genomic_DNA"/>
</dbReference>
<evidence type="ECO:0000256" key="6">
    <source>
        <dbReference type="ARBA" id="ARBA00022989"/>
    </source>
</evidence>
<keyword evidence="7" id="KW-0496">Mitochondrion</keyword>
<comment type="caution">
    <text evidence="11">The sequence shown here is derived from an EMBL/GenBank/DDBJ whole genome shotgun (WGS) entry which is preliminary data.</text>
</comment>
<dbReference type="AlphaFoldDB" id="A0A813FZA8"/>
<evidence type="ECO:0000256" key="1">
    <source>
        <dbReference type="ARBA" id="ARBA00004225"/>
    </source>
</evidence>
<name>A0A813FZA8_POLGL</name>
<dbReference type="InterPro" id="IPR050567">
    <property type="entry name" value="Mitochondrial_Carrier"/>
</dbReference>
<evidence type="ECO:0000256" key="3">
    <source>
        <dbReference type="ARBA" id="ARBA00022448"/>
    </source>
</evidence>
<organism evidence="11 12">
    <name type="scientific">Polarella glacialis</name>
    <name type="common">Dinoflagellate</name>
    <dbReference type="NCBI Taxonomy" id="89957"/>
    <lineage>
        <taxon>Eukaryota</taxon>
        <taxon>Sar</taxon>
        <taxon>Alveolata</taxon>
        <taxon>Dinophyceae</taxon>
        <taxon>Suessiales</taxon>
        <taxon>Suessiaceae</taxon>
        <taxon>Polarella</taxon>
    </lineage>
</organism>
<evidence type="ECO:0008006" key="13">
    <source>
        <dbReference type="Google" id="ProtNLM"/>
    </source>
</evidence>
<dbReference type="PANTHER" id="PTHR45624:SF10">
    <property type="entry name" value="SLC (SOLUTE CARRIER) HOMOLOG"/>
    <property type="match status" value="1"/>
</dbReference>
<dbReference type="SUPFAM" id="SSF103506">
    <property type="entry name" value="Mitochondrial carrier"/>
    <property type="match status" value="1"/>
</dbReference>
<feature type="repeat" description="Solcar" evidence="9">
    <location>
        <begin position="223"/>
        <end position="312"/>
    </location>
</feature>
<keyword evidence="12" id="KW-1185">Reference proteome</keyword>
<dbReference type="GO" id="GO:0031966">
    <property type="term" value="C:mitochondrial membrane"/>
    <property type="evidence" value="ECO:0007669"/>
    <property type="project" value="UniProtKB-SubCell"/>
</dbReference>
<comment type="subcellular location">
    <subcellularLocation>
        <location evidence="1">Mitochondrion membrane</location>
        <topology evidence="1">Multi-pass membrane protein</topology>
    </subcellularLocation>
</comment>
<evidence type="ECO:0000313" key="11">
    <source>
        <dbReference type="EMBL" id="CAE8617675.1"/>
    </source>
</evidence>
<reference evidence="11" key="1">
    <citation type="submission" date="2021-02" db="EMBL/GenBank/DDBJ databases">
        <authorList>
            <person name="Dougan E. K."/>
            <person name="Rhodes N."/>
            <person name="Thang M."/>
            <person name="Chan C."/>
        </authorList>
    </citation>
    <scope>NUCLEOTIDE SEQUENCE</scope>
</reference>
<gene>
    <name evidence="11" type="ORF">PGLA1383_LOCUS35336</name>
</gene>
<keyword evidence="4 9" id="KW-0812">Transmembrane</keyword>
<evidence type="ECO:0000256" key="5">
    <source>
        <dbReference type="ARBA" id="ARBA00022737"/>
    </source>
</evidence>
<dbReference type="InterPro" id="IPR023395">
    <property type="entry name" value="MCP_dom_sf"/>
</dbReference>
<evidence type="ECO:0000256" key="10">
    <source>
        <dbReference type="RuleBase" id="RU000488"/>
    </source>
</evidence>
<evidence type="ECO:0000256" key="2">
    <source>
        <dbReference type="ARBA" id="ARBA00006375"/>
    </source>
</evidence>
<keyword evidence="8 9" id="KW-0472">Membrane</keyword>
<evidence type="ECO:0000313" key="12">
    <source>
        <dbReference type="Proteomes" id="UP000654075"/>
    </source>
</evidence>
<comment type="similarity">
    <text evidence="2 10">Belongs to the mitochondrial carrier (TC 2.A.29) family.</text>
</comment>
<evidence type="ECO:0000256" key="7">
    <source>
        <dbReference type="ARBA" id="ARBA00023128"/>
    </source>
</evidence>
<sequence length="312" mass="32404">GVVLSGAASGQQLQPVAALVPAVAGCLPALLPGAAFACCNIFIGYPFDTVKTRLQLQLHPDSKTCLKELARGGIPGLRTALYRGASLPLCALCCKQPFEFATFEYCSKSCTGTIFGPYLGGLLAGSVGAVIACPFNVGKIWMQSSPTTVQLPAVSPLLWRAFGFGGKEGAGAGGVPGGLSFAQGKKLYLPALKEAMKASLVFQVPFTTTFLGTYGALREAMPRHPLCTATAGATAALVTWAVVLPLDVLRTRVQAGAVTSVSQGMPPKTLLCELLSVVKAQGPKGLWTGWGPISIRAITASISMSVYERLKV</sequence>